<protein>
    <submittedName>
        <fullName evidence="5">Glycosyl transferase</fullName>
    </submittedName>
</protein>
<organism evidence="5 6">
    <name type="scientific">Minwuia thermotolerans</name>
    <dbReference type="NCBI Taxonomy" id="2056226"/>
    <lineage>
        <taxon>Bacteria</taxon>
        <taxon>Pseudomonadati</taxon>
        <taxon>Pseudomonadota</taxon>
        <taxon>Alphaproteobacteria</taxon>
        <taxon>Minwuiales</taxon>
        <taxon>Minwuiaceae</taxon>
        <taxon>Minwuia</taxon>
    </lineage>
</organism>
<evidence type="ECO:0000313" key="6">
    <source>
        <dbReference type="Proteomes" id="UP000229498"/>
    </source>
</evidence>
<feature type="transmembrane region" description="Helical" evidence="3">
    <location>
        <begin position="74"/>
        <end position="94"/>
    </location>
</feature>
<proteinExistence type="inferred from homology"/>
<dbReference type="PANTHER" id="PTHR30576:SF0">
    <property type="entry name" value="UNDECAPRENYL-PHOSPHATE N-ACETYLGALACTOSAMINYL 1-PHOSPHATE TRANSFERASE-RELATED"/>
    <property type="match status" value="1"/>
</dbReference>
<keyword evidence="6" id="KW-1185">Reference proteome</keyword>
<comment type="caution">
    <text evidence="5">The sequence shown here is derived from an EMBL/GenBank/DDBJ whole genome shotgun (WGS) entry which is preliminary data.</text>
</comment>
<feature type="domain" description="Bacterial sugar transferase" evidence="4">
    <location>
        <begin position="226"/>
        <end position="407"/>
    </location>
</feature>
<dbReference type="OrthoDB" id="9808602at2"/>
<dbReference type="Pfam" id="PF02397">
    <property type="entry name" value="Bac_transf"/>
    <property type="match status" value="1"/>
</dbReference>
<feature type="transmembrane region" description="Helical" evidence="3">
    <location>
        <begin position="12"/>
        <end position="33"/>
    </location>
</feature>
<feature type="transmembrane region" description="Helical" evidence="3">
    <location>
        <begin position="45"/>
        <end position="62"/>
    </location>
</feature>
<keyword evidence="2" id="KW-0270">Exopolysaccharide synthesis</keyword>
<feature type="transmembrane region" description="Helical" evidence="3">
    <location>
        <begin position="232"/>
        <end position="250"/>
    </location>
</feature>
<dbReference type="Proteomes" id="UP000229498">
    <property type="component" value="Unassembled WGS sequence"/>
</dbReference>
<keyword evidence="3" id="KW-1133">Transmembrane helix</keyword>
<evidence type="ECO:0000256" key="3">
    <source>
        <dbReference type="SAM" id="Phobius"/>
    </source>
</evidence>
<dbReference type="GO" id="GO:0000271">
    <property type="term" value="P:polysaccharide biosynthetic process"/>
    <property type="evidence" value="ECO:0007669"/>
    <property type="project" value="UniProtKB-KW"/>
</dbReference>
<dbReference type="PANTHER" id="PTHR30576">
    <property type="entry name" value="COLANIC BIOSYNTHESIS UDP-GLUCOSE LIPID CARRIER TRANSFERASE"/>
    <property type="match status" value="1"/>
</dbReference>
<dbReference type="AlphaFoldDB" id="A0A2M9G7T6"/>
<dbReference type="InterPro" id="IPR003362">
    <property type="entry name" value="Bact_transf"/>
</dbReference>
<accession>A0A2M9G7T6</accession>
<evidence type="ECO:0000259" key="4">
    <source>
        <dbReference type="Pfam" id="PF02397"/>
    </source>
</evidence>
<sequence length="413" mass="47762">MVLPDSRTARHLFLAIALTLLATFVPTFLRWGWDVFDHLTDGQRNSLVLVFLSSSAVLWMVLNTRSTILNSSHSISLIYSGFIFTIAYMIVLFFRIEFVIYILVTSAAMTVASAYILTRMRRSSWKTFYLVPYGKCSEQLESLQNTWLPLTEPKIRNSRQAIVVADLKADLPDAWQRFLANCVLQHIPVIDYDTSIEIIEHQVKIDNLYEHFVQTLNPSPVYLVIKDVLDRILASVFLFFLSPAFLLISICIRLDTPGPALFKQIRIGYRGKPFLMYKFRSMYHSDGRWSGPTEKEDQRITRVGRFLRRHRLDELPQLINVCLGQMSLIGPRPEAVSLARRYSREIPFFKFRYVVKPGITGWAQVEQGFAAEIDTVLKKLRYDFFYIKYFSPTLDTLILIKTIGVILLGKGYR</sequence>
<keyword evidence="5" id="KW-0808">Transferase</keyword>
<evidence type="ECO:0000256" key="2">
    <source>
        <dbReference type="ARBA" id="ARBA00023169"/>
    </source>
</evidence>
<name>A0A2M9G7T6_9PROT</name>
<reference evidence="5 6" key="1">
    <citation type="submission" date="2017-11" db="EMBL/GenBank/DDBJ databases">
        <title>Draft genome sequence of Rhizobiales bacterium SY3-13.</title>
        <authorList>
            <person name="Sun C."/>
        </authorList>
    </citation>
    <scope>NUCLEOTIDE SEQUENCE [LARGE SCALE GENOMIC DNA]</scope>
    <source>
        <strain evidence="5 6">SY3-13</strain>
    </source>
</reference>
<gene>
    <name evidence="5" type="ORF">CVT23_00035</name>
</gene>
<evidence type="ECO:0000313" key="5">
    <source>
        <dbReference type="EMBL" id="PJK31746.1"/>
    </source>
</evidence>
<dbReference type="EMBL" id="PHIG01000001">
    <property type="protein sequence ID" value="PJK31746.1"/>
    <property type="molecule type" value="Genomic_DNA"/>
</dbReference>
<keyword evidence="3" id="KW-0812">Transmembrane</keyword>
<feature type="transmembrane region" description="Helical" evidence="3">
    <location>
        <begin position="100"/>
        <end position="118"/>
    </location>
</feature>
<comment type="similarity">
    <text evidence="1">Belongs to the bacterial sugar transferase family.</text>
</comment>
<evidence type="ECO:0000256" key="1">
    <source>
        <dbReference type="ARBA" id="ARBA00006464"/>
    </source>
</evidence>
<dbReference type="GO" id="GO:0016780">
    <property type="term" value="F:phosphotransferase activity, for other substituted phosphate groups"/>
    <property type="evidence" value="ECO:0007669"/>
    <property type="project" value="TreeGrafter"/>
</dbReference>
<keyword evidence="3" id="KW-0472">Membrane</keyword>